<sequence>MGRRREPRRLRRHLNGVRRQGPEAGRYGQAERPGGTAYWATELVDYWAARRGSSRPGDPGGSEERKLAGEVGHGIPVQRGLRRTEFRLPP</sequence>
<feature type="region of interest" description="Disordered" evidence="1">
    <location>
        <begin position="50"/>
        <end position="90"/>
    </location>
</feature>
<dbReference type="Proteomes" id="UP001500707">
    <property type="component" value="Unassembled WGS sequence"/>
</dbReference>
<feature type="compositionally biased region" description="Basic residues" evidence="1">
    <location>
        <begin position="1"/>
        <end position="16"/>
    </location>
</feature>
<evidence type="ECO:0000313" key="2">
    <source>
        <dbReference type="EMBL" id="GAA3576537.1"/>
    </source>
</evidence>
<organism evidence="2 3">
    <name type="scientific">Streptomyces osmaniensis</name>
    <dbReference type="NCBI Taxonomy" id="593134"/>
    <lineage>
        <taxon>Bacteria</taxon>
        <taxon>Bacillati</taxon>
        <taxon>Actinomycetota</taxon>
        <taxon>Actinomycetes</taxon>
        <taxon>Kitasatosporales</taxon>
        <taxon>Streptomycetaceae</taxon>
        <taxon>Streptomyces</taxon>
    </lineage>
</organism>
<gene>
    <name evidence="2" type="ORF">GCM10022295_67620</name>
</gene>
<feature type="region of interest" description="Disordered" evidence="1">
    <location>
        <begin position="1"/>
        <end position="32"/>
    </location>
</feature>
<proteinExistence type="predicted"/>
<evidence type="ECO:0000313" key="3">
    <source>
        <dbReference type="Proteomes" id="UP001500707"/>
    </source>
</evidence>
<accession>A0ABP6Y333</accession>
<protein>
    <submittedName>
        <fullName evidence="2">Uncharacterized protein</fullName>
    </submittedName>
</protein>
<name>A0ABP6Y333_9ACTN</name>
<reference evidence="3" key="1">
    <citation type="journal article" date="2019" name="Int. J. Syst. Evol. Microbiol.">
        <title>The Global Catalogue of Microorganisms (GCM) 10K type strain sequencing project: providing services to taxonomists for standard genome sequencing and annotation.</title>
        <authorList>
            <consortium name="The Broad Institute Genomics Platform"/>
            <consortium name="The Broad Institute Genome Sequencing Center for Infectious Disease"/>
            <person name="Wu L."/>
            <person name="Ma J."/>
        </authorList>
    </citation>
    <scope>NUCLEOTIDE SEQUENCE [LARGE SCALE GENOMIC DNA]</scope>
    <source>
        <strain evidence="3">JCM 17656</strain>
    </source>
</reference>
<evidence type="ECO:0000256" key="1">
    <source>
        <dbReference type="SAM" id="MobiDB-lite"/>
    </source>
</evidence>
<comment type="caution">
    <text evidence="2">The sequence shown here is derived from an EMBL/GenBank/DDBJ whole genome shotgun (WGS) entry which is preliminary data.</text>
</comment>
<keyword evidence="3" id="KW-1185">Reference proteome</keyword>
<dbReference type="EMBL" id="BAABCE010000015">
    <property type="protein sequence ID" value="GAA3576537.1"/>
    <property type="molecule type" value="Genomic_DNA"/>
</dbReference>